<protein>
    <submittedName>
        <fullName evidence="2">Uncharacterized protein</fullName>
    </submittedName>
</protein>
<comment type="caution">
    <text evidence="2">The sequence shown here is derived from an EMBL/GenBank/DDBJ whole genome shotgun (WGS) entry which is preliminary data.</text>
</comment>
<dbReference type="Pfam" id="PF19821">
    <property type="entry name" value="Phage_capsid_2"/>
    <property type="match status" value="1"/>
</dbReference>
<evidence type="ECO:0000313" key="2">
    <source>
        <dbReference type="EMBL" id="MBP1296619.1"/>
    </source>
</evidence>
<evidence type="ECO:0000256" key="1">
    <source>
        <dbReference type="SAM" id="Phobius"/>
    </source>
</evidence>
<name>A0A8I2C680_BRAEL</name>
<proteinExistence type="predicted"/>
<dbReference type="EMBL" id="JAFICZ010000001">
    <property type="protein sequence ID" value="MBP1296619.1"/>
    <property type="molecule type" value="Genomic_DNA"/>
</dbReference>
<dbReference type="RefSeq" id="WP_209944661.1">
    <property type="nucleotide sequence ID" value="NZ_JAFICZ010000001.1"/>
</dbReference>
<keyword evidence="1" id="KW-1133">Transmembrane helix</keyword>
<dbReference type="InterPro" id="IPR045565">
    <property type="entry name" value="Phage_capsid_2"/>
</dbReference>
<organism evidence="2 3">
    <name type="scientific">Bradyrhizobium elkanii</name>
    <dbReference type="NCBI Taxonomy" id="29448"/>
    <lineage>
        <taxon>Bacteria</taxon>
        <taxon>Pseudomonadati</taxon>
        <taxon>Pseudomonadota</taxon>
        <taxon>Alphaproteobacteria</taxon>
        <taxon>Hyphomicrobiales</taxon>
        <taxon>Nitrobacteraceae</taxon>
        <taxon>Bradyrhizobium</taxon>
    </lineage>
</organism>
<keyword evidence="1" id="KW-0812">Transmembrane</keyword>
<keyword evidence="1" id="KW-0472">Membrane</keyword>
<dbReference type="AlphaFoldDB" id="A0A8I2C680"/>
<reference evidence="2" key="1">
    <citation type="submission" date="2021-02" db="EMBL/GenBank/DDBJ databases">
        <title>Genomic Encyclopedia of Type Strains, Phase IV (KMG-V): Genome sequencing to study the core and pangenomes of soil and plant-associated prokaryotes.</title>
        <authorList>
            <person name="Whitman W."/>
        </authorList>
    </citation>
    <scope>NUCLEOTIDE SEQUENCE</scope>
    <source>
        <strain evidence="2">USDA 406</strain>
    </source>
</reference>
<feature type="transmembrane region" description="Helical" evidence="1">
    <location>
        <begin position="7"/>
        <end position="25"/>
    </location>
</feature>
<accession>A0A8I2C680</accession>
<sequence>MSRYNRFAVRFAIAFAIGIAALSLLGYDTSWAAPGALGFGLVGSIEAPNWYTIQYDQRVRHLIQSEGFLLRGTTDAPVEVKGNTLEFFFIGRAEAQPFGPTPERGKAANLGKTIKTVDMTDWQFYEEVRHGEPEKISPEYRSKIQQAGSMAMGRKFDRIIMEAMDGEAGNITTIGDGSVAITPIQISTGKAQINSLGMMSQNEFFMPVPSISWEQLKLYKIFNNRDYTAEQLLFKGKTEAVLWNGVWVFQAPDEMFTSPAANQVDTYLWNKANVGFGSNYAMQSRITYENTITAWVYNTVMSGAAKVLQPVGVKRVRVNINAALAIN</sequence>
<evidence type="ECO:0000313" key="3">
    <source>
        <dbReference type="Proteomes" id="UP000673383"/>
    </source>
</evidence>
<dbReference type="Proteomes" id="UP000673383">
    <property type="component" value="Unassembled WGS sequence"/>
</dbReference>
<gene>
    <name evidence="2" type="ORF">JOH49_006372</name>
</gene>